<accession>A0ABV9DS98</accession>
<name>A0ABV9DS98_9ACTN</name>
<protein>
    <submittedName>
        <fullName evidence="2">DUF4132 domain-containing protein</fullName>
    </submittedName>
</protein>
<evidence type="ECO:0000313" key="2">
    <source>
        <dbReference type="EMBL" id="MFC4561779.1"/>
    </source>
</evidence>
<dbReference type="Proteomes" id="UP001595923">
    <property type="component" value="Unassembled WGS sequence"/>
</dbReference>
<evidence type="ECO:0000259" key="1">
    <source>
        <dbReference type="Pfam" id="PF13569"/>
    </source>
</evidence>
<dbReference type="Pfam" id="PF13569">
    <property type="entry name" value="DUF4132"/>
    <property type="match status" value="1"/>
</dbReference>
<proteinExistence type="predicted"/>
<gene>
    <name evidence="2" type="ORF">ACFO4E_07910</name>
</gene>
<comment type="caution">
    <text evidence="2">The sequence shown here is derived from an EMBL/GenBank/DDBJ whole genome shotgun (WGS) entry which is preliminary data.</text>
</comment>
<organism evidence="2 3">
    <name type="scientific">Nocardiopsis mangrovi</name>
    <dbReference type="NCBI Taxonomy" id="1179818"/>
    <lineage>
        <taxon>Bacteria</taxon>
        <taxon>Bacillati</taxon>
        <taxon>Actinomycetota</taxon>
        <taxon>Actinomycetes</taxon>
        <taxon>Streptosporangiales</taxon>
        <taxon>Nocardiopsidaceae</taxon>
        <taxon>Nocardiopsis</taxon>
    </lineage>
</organism>
<keyword evidence="3" id="KW-1185">Reference proteome</keyword>
<dbReference type="EMBL" id="JBHSFQ010000005">
    <property type="protein sequence ID" value="MFC4561779.1"/>
    <property type="molecule type" value="Genomic_DNA"/>
</dbReference>
<evidence type="ECO:0000313" key="3">
    <source>
        <dbReference type="Proteomes" id="UP001595923"/>
    </source>
</evidence>
<feature type="domain" description="DUF4132" evidence="1">
    <location>
        <begin position="49"/>
        <end position="187"/>
    </location>
</feature>
<reference evidence="3" key="1">
    <citation type="journal article" date="2019" name="Int. J. Syst. Evol. Microbiol.">
        <title>The Global Catalogue of Microorganisms (GCM) 10K type strain sequencing project: providing services to taxonomists for standard genome sequencing and annotation.</title>
        <authorList>
            <consortium name="The Broad Institute Genomics Platform"/>
            <consortium name="The Broad Institute Genome Sequencing Center for Infectious Disease"/>
            <person name="Wu L."/>
            <person name="Ma J."/>
        </authorList>
    </citation>
    <scope>NUCLEOTIDE SEQUENCE [LARGE SCALE GENOMIC DNA]</scope>
    <source>
        <strain evidence="3">XZYJ18</strain>
    </source>
</reference>
<sequence>MQRSQHGIGPGGEGGGADAFVIPGAWWADGHPGRGGAPCPVPAVDPDRLRLLERAMVAGRRWALAEARRLVLDHPLLRATARGLVWVAGDGAAFRVAPDGTLAGVDGRSLDLADGERVGIAHPVELGAALDAWVGVFAAREILQPFPQLGRSVRVLSGDERGAVELTAFHGHTVSADRVAAMAERGWELDDRGGAFAGGRLSWALRGDRAVVVELGPAVPAAAHGSGSGDGRTITRVRLGDGSAEGAGTAGPRCFGSLDPGAASEVLSDLIRLVAAD</sequence>
<dbReference type="InterPro" id="IPR025406">
    <property type="entry name" value="DUF4132"/>
</dbReference>
<dbReference type="RefSeq" id="WP_378572394.1">
    <property type="nucleotide sequence ID" value="NZ_JBHSFQ010000005.1"/>
</dbReference>